<evidence type="ECO:0000313" key="3">
    <source>
        <dbReference type="Proteomes" id="UP001418222"/>
    </source>
</evidence>
<sequence length="144" mass="16723">MQEELHQFERNKVWELVPRPKDHSIVGTKWVFRNKLDDQGVIVRNKARLVAQGYSQEEGIDYDQTFAPVARLEAIRIFLAYAAHKGFKVYQLDVKSAFLNGDIKEESMFDNLHVLSLQLILTMFSNCIKHYMVSSKLLEHGMIP</sequence>
<dbReference type="Pfam" id="PF07727">
    <property type="entry name" value="RVT_2"/>
    <property type="match status" value="1"/>
</dbReference>
<dbReference type="InterPro" id="IPR013103">
    <property type="entry name" value="RVT_2"/>
</dbReference>
<reference evidence="2 3" key="1">
    <citation type="journal article" date="2022" name="Nat. Plants">
        <title>Genomes of leafy and leafless Platanthera orchids illuminate the evolution of mycoheterotrophy.</title>
        <authorList>
            <person name="Li M.H."/>
            <person name="Liu K.W."/>
            <person name="Li Z."/>
            <person name="Lu H.C."/>
            <person name="Ye Q.L."/>
            <person name="Zhang D."/>
            <person name="Wang J.Y."/>
            <person name="Li Y.F."/>
            <person name="Zhong Z.M."/>
            <person name="Liu X."/>
            <person name="Yu X."/>
            <person name="Liu D.K."/>
            <person name="Tu X.D."/>
            <person name="Liu B."/>
            <person name="Hao Y."/>
            <person name="Liao X.Y."/>
            <person name="Jiang Y.T."/>
            <person name="Sun W.H."/>
            <person name="Chen J."/>
            <person name="Chen Y.Q."/>
            <person name="Ai Y."/>
            <person name="Zhai J.W."/>
            <person name="Wu S.S."/>
            <person name="Zhou Z."/>
            <person name="Hsiao Y.Y."/>
            <person name="Wu W.L."/>
            <person name="Chen Y.Y."/>
            <person name="Lin Y.F."/>
            <person name="Hsu J.L."/>
            <person name="Li C.Y."/>
            <person name="Wang Z.W."/>
            <person name="Zhao X."/>
            <person name="Zhong W.Y."/>
            <person name="Ma X.K."/>
            <person name="Ma L."/>
            <person name="Huang J."/>
            <person name="Chen G.Z."/>
            <person name="Huang M.Z."/>
            <person name="Huang L."/>
            <person name="Peng D.H."/>
            <person name="Luo Y.B."/>
            <person name="Zou S.Q."/>
            <person name="Chen S.P."/>
            <person name="Lan S."/>
            <person name="Tsai W.C."/>
            <person name="Van de Peer Y."/>
            <person name="Liu Z.J."/>
        </authorList>
    </citation>
    <scope>NUCLEOTIDE SEQUENCE [LARGE SCALE GENOMIC DNA]</scope>
    <source>
        <strain evidence="2">Lor287</strain>
    </source>
</reference>
<dbReference type="Proteomes" id="UP001418222">
    <property type="component" value="Unassembled WGS sequence"/>
</dbReference>
<evidence type="ECO:0000313" key="2">
    <source>
        <dbReference type="EMBL" id="KAK8942981.1"/>
    </source>
</evidence>
<proteinExistence type="predicted"/>
<gene>
    <name evidence="2" type="ORF">KSP39_PZI009605</name>
</gene>
<feature type="domain" description="Reverse transcriptase Ty1/copia-type" evidence="1">
    <location>
        <begin position="11"/>
        <end position="108"/>
    </location>
</feature>
<keyword evidence="3" id="KW-1185">Reference proteome</keyword>
<dbReference type="AlphaFoldDB" id="A0AAP0BLB5"/>
<organism evidence="2 3">
    <name type="scientific">Platanthera zijinensis</name>
    <dbReference type="NCBI Taxonomy" id="2320716"/>
    <lineage>
        <taxon>Eukaryota</taxon>
        <taxon>Viridiplantae</taxon>
        <taxon>Streptophyta</taxon>
        <taxon>Embryophyta</taxon>
        <taxon>Tracheophyta</taxon>
        <taxon>Spermatophyta</taxon>
        <taxon>Magnoliopsida</taxon>
        <taxon>Liliopsida</taxon>
        <taxon>Asparagales</taxon>
        <taxon>Orchidaceae</taxon>
        <taxon>Orchidoideae</taxon>
        <taxon>Orchideae</taxon>
        <taxon>Orchidinae</taxon>
        <taxon>Platanthera</taxon>
    </lineage>
</organism>
<dbReference type="EMBL" id="JBBWWQ010000007">
    <property type="protein sequence ID" value="KAK8942981.1"/>
    <property type="molecule type" value="Genomic_DNA"/>
</dbReference>
<accession>A0AAP0BLB5</accession>
<protein>
    <recommendedName>
        <fullName evidence="1">Reverse transcriptase Ty1/copia-type domain-containing protein</fullName>
    </recommendedName>
</protein>
<name>A0AAP0BLB5_9ASPA</name>
<evidence type="ECO:0000259" key="1">
    <source>
        <dbReference type="Pfam" id="PF07727"/>
    </source>
</evidence>
<comment type="caution">
    <text evidence="2">The sequence shown here is derived from an EMBL/GenBank/DDBJ whole genome shotgun (WGS) entry which is preliminary data.</text>
</comment>